<proteinExistence type="predicted"/>
<organism evidence="1 2">
    <name type="scientific">Chloebia gouldiae</name>
    <name type="common">Gouldian finch</name>
    <name type="synonym">Erythrura gouldiae</name>
    <dbReference type="NCBI Taxonomy" id="44316"/>
    <lineage>
        <taxon>Eukaryota</taxon>
        <taxon>Metazoa</taxon>
        <taxon>Chordata</taxon>
        <taxon>Craniata</taxon>
        <taxon>Vertebrata</taxon>
        <taxon>Euteleostomi</taxon>
        <taxon>Archelosauria</taxon>
        <taxon>Archosauria</taxon>
        <taxon>Dinosauria</taxon>
        <taxon>Saurischia</taxon>
        <taxon>Theropoda</taxon>
        <taxon>Coelurosauria</taxon>
        <taxon>Aves</taxon>
        <taxon>Neognathae</taxon>
        <taxon>Neoaves</taxon>
        <taxon>Telluraves</taxon>
        <taxon>Australaves</taxon>
        <taxon>Passeriformes</taxon>
        <taxon>Passeroidea</taxon>
        <taxon>Passeridae</taxon>
        <taxon>Chloebia</taxon>
    </lineage>
</organism>
<comment type="caution">
    <text evidence="1">The sequence shown here is derived from an EMBL/GenBank/DDBJ whole genome shotgun (WGS) entry which is preliminary data.</text>
</comment>
<accession>A0A3L8SQG7</accession>
<evidence type="ECO:0000313" key="2">
    <source>
        <dbReference type="Proteomes" id="UP000276834"/>
    </source>
</evidence>
<evidence type="ECO:0000313" key="1">
    <source>
        <dbReference type="EMBL" id="RLW05985.1"/>
    </source>
</evidence>
<protein>
    <submittedName>
        <fullName evidence="1">Uncharacterized protein</fullName>
    </submittedName>
</protein>
<dbReference type="EMBL" id="QUSF01000010">
    <property type="protein sequence ID" value="RLW05985.1"/>
    <property type="molecule type" value="Genomic_DNA"/>
</dbReference>
<gene>
    <name evidence="1" type="ORF">DV515_00004930</name>
</gene>
<keyword evidence="2" id="KW-1185">Reference proteome</keyword>
<sequence length="119" mass="13446">MLFPSSSSTLSQNFTLHGGGMLYEQRSTEKVIFFHHALNWSVICHSDRCEATRDVPEHITSVAFARLFLFPLCTELMLVSSLSLSLCSDYCSIVSLEAHLKTISLVALHYELYLQMTVQ</sequence>
<reference evidence="1 2" key="1">
    <citation type="journal article" date="2018" name="Proc. R. Soc. B">
        <title>A non-coding region near Follistatin controls head colour polymorphism in the Gouldian finch.</title>
        <authorList>
            <person name="Toomey M.B."/>
            <person name="Marques C.I."/>
            <person name="Andrade P."/>
            <person name="Araujo P.M."/>
            <person name="Sabatino S."/>
            <person name="Gazda M.A."/>
            <person name="Afonso S."/>
            <person name="Lopes R.J."/>
            <person name="Corbo J.C."/>
            <person name="Carneiro M."/>
        </authorList>
    </citation>
    <scope>NUCLEOTIDE SEQUENCE [LARGE SCALE GENOMIC DNA]</scope>
    <source>
        <strain evidence="1">Red01</strain>
        <tissue evidence="1">Muscle</tissue>
    </source>
</reference>
<dbReference type="AlphaFoldDB" id="A0A3L8SQG7"/>
<name>A0A3L8SQG7_CHLGU</name>
<dbReference type="Proteomes" id="UP000276834">
    <property type="component" value="Unassembled WGS sequence"/>
</dbReference>